<dbReference type="PATRIC" id="fig|158500.4.peg.4621"/>
<keyword evidence="2" id="KW-0732">Signal</keyword>
<feature type="chain" id="PRO_5014496818" description="DUF1838 domain-containing protein" evidence="2">
    <location>
        <begin position="31"/>
        <end position="342"/>
    </location>
</feature>
<accession>A0A031JLH0</accession>
<gene>
    <name evidence="3" type="ORF">BES08_22415</name>
    <name evidence="4" type="ORF">BV97_04545</name>
</gene>
<protein>
    <recommendedName>
        <fullName evidence="7">DUF1838 domain-containing protein</fullName>
    </recommendedName>
</protein>
<dbReference type="KEGG" id="nre:BES08_22415"/>
<evidence type="ECO:0000256" key="1">
    <source>
        <dbReference type="SAM" id="MobiDB-lite"/>
    </source>
</evidence>
<feature type="compositionally biased region" description="Pro residues" evidence="1">
    <location>
        <begin position="323"/>
        <end position="342"/>
    </location>
</feature>
<evidence type="ECO:0008006" key="7">
    <source>
        <dbReference type="Google" id="ProtNLM"/>
    </source>
</evidence>
<evidence type="ECO:0000313" key="4">
    <source>
        <dbReference type="EMBL" id="EZP75680.1"/>
    </source>
</evidence>
<dbReference type="EMBL" id="JFYZ01000036">
    <property type="protein sequence ID" value="EZP75680.1"/>
    <property type="molecule type" value="Genomic_DNA"/>
</dbReference>
<reference evidence="4 5" key="1">
    <citation type="submission" date="2014-03" db="EMBL/GenBank/DDBJ databases">
        <title>Whole genome sequence of Novosphingobium resinovorum KF1.</title>
        <authorList>
            <person name="Gan H.M."/>
            <person name="Gan H.Y."/>
            <person name="Chew T.H."/>
            <person name="Savka M.A."/>
        </authorList>
    </citation>
    <scope>NUCLEOTIDE SEQUENCE [LARGE SCALE GENOMIC DNA]</scope>
    <source>
        <strain evidence="4 5">KF1</strain>
    </source>
</reference>
<dbReference type="eggNOG" id="ENOG502Z8YY">
    <property type="taxonomic scope" value="Bacteria"/>
</dbReference>
<name>A0A031JLH0_9SPHN</name>
<dbReference type="OrthoDB" id="1490196at2"/>
<evidence type="ECO:0000313" key="5">
    <source>
        <dbReference type="Proteomes" id="UP000024329"/>
    </source>
</evidence>
<organism evidence="4 5">
    <name type="scientific">Novosphingobium resinovorum</name>
    <dbReference type="NCBI Taxonomy" id="158500"/>
    <lineage>
        <taxon>Bacteria</taxon>
        <taxon>Pseudomonadati</taxon>
        <taxon>Pseudomonadota</taxon>
        <taxon>Alphaproteobacteria</taxon>
        <taxon>Sphingomonadales</taxon>
        <taxon>Sphingomonadaceae</taxon>
        <taxon>Novosphingobium</taxon>
    </lineage>
</organism>
<dbReference type="AlphaFoldDB" id="A0A031JLH0"/>
<dbReference type="InterPro" id="IPR006311">
    <property type="entry name" value="TAT_signal"/>
</dbReference>
<proteinExistence type="predicted"/>
<keyword evidence="6" id="KW-1185">Reference proteome</keyword>
<evidence type="ECO:0000313" key="6">
    <source>
        <dbReference type="Proteomes" id="UP000094626"/>
    </source>
</evidence>
<evidence type="ECO:0000313" key="3">
    <source>
        <dbReference type="EMBL" id="AOR79560.1"/>
    </source>
</evidence>
<dbReference type="InterPro" id="IPR014990">
    <property type="entry name" value="DUF1838"/>
</dbReference>
<dbReference type="Proteomes" id="UP000024329">
    <property type="component" value="Unassembled WGS sequence"/>
</dbReference>
<sequence>MSNNTFTRREGLSLAAIAAGVAALPTVASAAGKSATAASRLNFTTRLDFKDPVWNRDTYARIDGDVDPTKEKCGWLRGKAFGVRDNEKIRPLFIAEGFSFTRMKRLDDGSWRRMLREVVFYRDIETGKLLDTWDNPYTGEKVKVVPIANDPFNFTISDKVPEPPSYGGLQKVKTEPKPFLMDWMEGPEGTLIVNTDIDMIYPNALQPDKWPRESSGVMNRVSEHFIYTVKREDVLNPNLTHIPHIGAWTRMTPWLPWMLMGQAPGHITYFTTFQTLPGGIKELPQDLVEAARAMDEKWLHSPTEDYGPSLSSLENYAREQKPAPVPAGWSPPQPPAAPKKLG</sequence>
<reference evidence="3" key="2">
    <citation type="submission" date="2016-08" db="EMBL/GenBank/DDBJ databases">
        <authorList>
            <person name="Seilhamer J.J."/>
        </authorList>
    </citation>
    <scope>NUCLEOTIDE SEQUENCE [LARGE SCALE GENOMIC DNA]</scope>
    <source>
        <strain evidence="3">SA1</strain>
        <plasmid evidence="3">pSA1</plasmid>
    </source>
</reference>
<dbReference type="PROSITE" id="PS51318">
    <property type="entry name" value="TAT"/>
    <property type="match status" value="1"/>
</dbReference>
<dbReference type="Proteomes" id="UP000094626">
    <property type="component" value="Plasmid pSA1"/>
</dbReference>
<dbReference type="EMBL" id="CP017076">
    <property type="protein sequence ID" value="AOR79560.1"/>
    <property type="molecule type" value="Genomic_DNA"/>
</dbReference>
<dbReference type="Pfam" id="PF08894">
    <property type="entry name" value="DUF1838"/>
    <property type="match status" value="1"/>
</dbReference>
<reference evidence="6" key="3">
    <citation type="journal article" date="2017" name="J. Biotechnol.">
        <title>Complete genome sequence of Novosphingobium resinovorum SA1, a versatile xenobiotic-degrading bacterium capable of utilizing sulfanilic acid.</title>
        <authorList>
            <person name="Hegedus B."/>
            <person name="Kos P.B."/>
            <person name="Balint B."/>
            <person name="Maroti G."/>
            <person name="Gan H.M."/>
            <person name="Perei K."/>
            <person name="Rakhely G."/>
        </authorList>
    </citation>
    <scope>NUCLEOTIDE SEQUENCE [LARGE SCALE GENOMIC DNA]</scope>
    <source>
        <strain evidence="6">SA1</strain>
    </source>
</reference>
<feature type="signal peptide" evidence="2">
    <location>
        <begin position="1"/>
        <end position="30"/>
    </location>
</feature>
<keyword evidence="3" id="KW-0614">Plasmid</keyword>
<dbReference type="RefSeq" id="WP_036529005.1">
    <property type="nucleotide sequence ID" value="NZ_CP017076.1"/>
</dbReference>
<feature type="region of interest" description="Disordered" evidence="1">
    <location>
        <begin position="301"/>
        <end position="342"/>
    </location>
</feature>
<evidence type="ECO:0000256" key="2">
    <source>
        <dbReference type="SAM" id="SignalP"/>
    </source>
</evidence>
<geneLocation type="plasmid" evidence="3 6">
    <name>pSA1</name>
</geneLocation>